<evidence type="ECO:0000313" key="5">
    <source>
        <dbReference type="Proteomes" id="UP000177369"/>
    </source>
</evidence>
<dbReference type="GO" id="GO:0006427">
    <property type="term" value="P:histidyl-tRNA aminoacylation"/>
    <property type="evidence" value="ECO:0007669"/>
    <property type="project" value="TreeGrafter"/>
</dbReference>
<dbReference type="GO" id="GO:0003723">
    <property type="term" value="F:RNA binding"/>
    <property type="evidence" value="ECO:0007669"/>
    <property type="project" value="TreeGrafter"/>
</dbReference>
<feature type="domain" description="Aminoacyl-transfer RNA synthetases class-II family profile" evidence="3">
    <location>
        <begin position="32"/>
        <end position="302"/>
    </location>
</feature>
<gene>
    <name evidence="4" type="ORF">A3D04_01780</name>
</gene>
<accession>A0A1F5G7N7</accession>
<evidence type="ECO:0000256" key="2">
    <source>
        <dbReference type="PIRSR" id="PIRSR001549-1"/>
    </source>
</evidence>
<dbReference type="InterPro" id="IPR004516">
    <property type="entry name" value="HisRS/HisZ"/>
</dbReference>
<dbReference type="GO" id="GO:0005829">
    <property type="term" value="C:cytosol"/>
    <property type="evidence" value="ECO:0007669"/>
    <property type="project" value="TreeGrafter"/>
</dbReference>
<feature type="binding site" evidence="2">
    <location>
        <begin position="79"/>
        <end position="81"/>
    </location>
    <ligand>
        <name>L-histidine</name>
        <dbReference type="ChEBI" id="CHEBI:57595"/>
    </ligand>
</feature>
<dbReference type="InterPro" id="IPR045864">
    <property type="entry name" value="aa-tRNA-synth_II/BPL/LPL"/>
</dbReference>
<dbReference type="SUPFAM" id="SSF55681">
    <property type="entry name" value="Class II aaRS and biotin synthetases"/>
    <property type="match status" value="1"/>
</dbReference>
<dbReference type="PIRSF" id="PIRSF001549">
    <property type="entry name" value="His-tRNA_synth"/>
    <property type="match status" value="1"/>
</dbReference>
<dbReference type="InterPro" id="IPR041715">
    <property type="entry name" value="HisRS-like_core"/>
</dbReference>
<comment type="similarity">
    <text evidence="1">Belongs to the class-II aminoacyl-tRNA synthetase family.</text>
</comment>
<dbReference type="InterPro" id="IPR006195">
    <property type="entry name" value="aa-tRNA-synth_II"/>
</dbReference>
<proteinExistence type="inferred from homology"/>
<dbReference type="EMBL" id="MFBD01000042">
    <property type="protein sequence ID" value="OGD87893.1"/>
    <property type="molecule type" value="Genomic_DNA"/>
</dbReference>
<reference evidence="4 5" key="1">
    <citation type="journal article" date="2016" name="Nat. Commun.">
        <title>Thousands of microbial genomes shed light on interconnected biogeochemical processes in an aquifer system.</title>
        <authorList>
            <person name="Anantharaman K."/>
            <person name="Brown C.T."/>
            <person name="Hug L.A."/>
            <person name="Sharon I."/>
            <person name="Castelle C.J."/>
            <person name="Probst A.J."/>
            <person name="Thomas B.C."/>
            <person name="Singh A."/>
            <person name="Wilkins M.J."/>
            <person name="Karaoz U."/>
            <person name="Brodie E.L."/>
            <person name="Williams K.H."/>
            <person name="Hubbard S.S."/>
            <person name="Banfield J.F."/>
        </authorList>
    </citation>
    <scope>NUCLEOTIDE SEQUENCE [LARGE SCALE GENOMIC DNA]</scope>
</reference>
<organism evidence="4 5">
    <name type="scientific">Candidatus Curtissbacteria bacterium RIFCSPHIGHO2_02_FULL_40_16b</name>
    <dbReference type="NCBI Taxonomy" id="1797714"/>
    <lineage>
        <taxon>Bacteria</taxon>
        <taxon>Candidatus Curtissiibacteriota</taxon>
    </lineage>
</organism>
<feature type="binding site" evidence="2">
    <location>
        <position position="108"/>
    </location>
    <ligand>
        <name>L-histidine</name>
        <dbReference type="ChEBI" id="CHEBI:57595"/>
    </ligand>
</feature>
<comment type="caution">
    <text evidence="4">The sequence shown here is derived from an EMBL/GenBank/DDBJ whole genome shotgun (WGS) entry which is preliminary data.</text>
</comment>
<dbReference type="AlphaFoldDB" id="A0A1F5G7N7"/>
<feature type="binding site" evidence="2">
    <location>
        <begin position="248"/>
        <end position="249"/>
    </location>
    <ligand>
        <name>L-histidine</name>
        <dbReference type="ChEBI" id="CHEBI:57595"/>
    </ligand>
</feature>
<dbReference type="CDD" id="cd00773">
    <property type="entry name" value="HisRS-like_core"/>
    <property type="match status" value="1"/>
</dbReference>
<dbReference type="PROSITE" id="PS50862">
    <property type="entry name" value="AA_TRNA_LIGASE_II"/>
    <property type="match status" value="1"/>
</dbReference>
<dbReference type="PANTHER" id="PTHR11476">
    <property type="entry name" value="HISTIDYL-TRNA SYNTHETASE"/>
    <property type="match status" value="1"/>
</dbReference>
<dbReference type="GO" id="GO:0004821">
    <property type="term" value="F:histidine-tRNA ligase activity"/>
    <property type="evidence" value="ECO:0007669"/>
    <property type="project" value="TreeGrafter"/>
</dbReference>
<evidence type="ECO:0000256" key="1">
    <source>
        <dbReference type="ARBA" id="ARBA00008226"/>
    </source>
</evidence>
<evidence type="ECO:0000259" key="3">
    <source>
        <dbReference type="PROSITE" id="PS50862"/>
    </source>
</evidence>
<feature type="binding site" evidence="2">
    <location>
        <position position="244"/>
    </location>
    <ligand>
        <name>L-histidine</name>
        <dbReference type="ChEBI" id="CHEBI:57595"/>
    </ligand>
</feature>
<dbReference type="Proteomes" id="UP000177369">
    <property type="component" value="Unassembled WGS sequence"/>
</dbReference>
<feature type="binding site" evidence="2">
    <location>
        <position position="122"/>
    </location>
    <ligand>
        <name>L-histidine</name>
        <dbReference type="ChEBI" id="CHEBI:57595"/>
    </ligand>
</feature>
<dbReference type="STRING" id="1797714.A3D04_01780"/>
<name>A0A1F5G7N7_9BACT</name>
<evidence type="ECO:0000313" key="4">
    <source>
        <dbReference type="EMBL" id="OGD87893.1"/>
    </source>
</evidence>
<sequence length="302" mass="34006">MQKAPPTPKGFRDIPTKIAAKRHMVIEQIVAILKKHNFVPIETSTIEFAQTLTNKYGEEEKLIYKFKDRGDRELALRYDLTVPLARFIASNPDIPLPFSRYEIGQVFRGENPQKGRYREFTQFDFDTVGSKDIAEDAKIIAASLEAANAVGAYSSVMFINDRKNFENISATAIRAIDKLHKIGENEVEKELVSQGLSQEDAQQLIQNVKNSGPTDDLKELFTILRSRYKLEESKDFIFDSTLARGLDYYTGPIFELKPSTNAADLSIGSGGRYDNLIGFFSKKDIPATGFSFGLDRLVEILT</sequence>
<feature type="binding site" evidence="2">
    <location>
        <position position="126"/>
    </location>
    <ligand>
        <name>L-histidine</name>
        <dbReference type="ChEBI" id="CHEBI:57595"/>
    </ligand>
</feature>
<dbReference type="PANTHER" id="PTHR11476:SF7">
    <property type="entry name" value="HISTIDINE--TRNA LIGASE"/>
    <property type="match status" value="1"/>
</dbReference>
<dbReference type="Gene3D" id="3.30.930.10">
    <property type="entry name" value="Bira Bifunctional Protein, Domain 2"/>
    <property type="match status" value="1"/>
</dbReference>
<protein>
    <recommendedName>
        <fullName evidence="3">Aminoacyl-transfer RNA synthetases class-II family profile domain-containing protein</fullName>
    </recommendedName>
</protein>
<dbReference type="Pfam" id="PF13393">
    <property type="entry name" value="tRNA-synt_His"/>
    <property type="match status" value="2"/>
</dbReference>